<dbReference type="EMBL" id="BRXU01000056">
    <property type="protein sequence ID" value="GLC61976.1"/>
    <property type="molecule type" value="Genomic_DNA"/>
</dbReference>
<comment type="cofactor">
    <cofactor evidence="3">
        <name>[2Fe-2S] cluster</name>
        <dbReference type="ChEBI" id="CHEBI:190135"/>
    </cofactor>
</comment>
<keyword evidence="8" id="KW-1185">Reference proteome</keyword>
<dbReference type="InterPro" id="IPR001433">
    <property type="entry name" value="OxRdtase_FAD/NAD-bd"/>
</dbReference>
<evidence type="ECO:0000259" key="5">
    <source>
        <dbReference type="PROSITE" id="PS51085"/>
    </source>
</evidence>
<evidence type="ECO:0000256" key="4">
    <source>
        <dbReference type="SAM" id="MobiDB-lite"/>
    </source>
</evidence>
<sequence length="583" mass="61605">MCYTIALNFEDGVTRFVDCKPGEKVLDAAFRNKINLPMDCSDGVCGTCKCRAESGAYDLGDDFIEDALTEDEAGQGLVLTCQMVPSSDCVLSVPTTSQACKTNQQAFAATVTRIEPHHDAAVVLELTMDDTATAPAFLPGQYVNIDVPGSGTHRSYSFSTAPGERNLEFLIKKIPDGVMSTWLSRAKPGDQLQLTGPMGSFYLRGGDGPLLCLAGGTGLAPFLSMLEVLARAGSRRQIHLIYGVTRDLDLVLVDRIMALARRLPNLTVATVVADPASDHPRTGWVTQHMPEEMLAAGDVDIYLCGPPPMVDAVRQYLNDHKCMTAAVFAGRFAGKVIVVTGAAQGIGRAVALRAAAEGGRVLFVDRADFLAEVVAEAQGDAAGFTADLETWAGANAAMRNAADTFGGIDILINVVGGAIRMRPLAEFEPDQIDAEIRRSLMPTLYGCHAVLPHLAARGGGTIVNVSSNATRGIHRVPYSAAKGGVNAITRSLAMEVAGQNIRVVATAPGGTEAPPRRIPRNAAGDSPDERQWMAQVVEQVTGSSVLKRYGTIDEQAAPILFLASDEASYITGSVLSVAGGDEG</sequence>
<feature type="domain" description="2Fe-2S ferredoxin-type" evidence="5">
    <location>
        <begin position="3"/>
        <end position="97"/>
    </location>
</feature>
<evidence type="ECO:0000256" key="3">
    <source>
        <dbReference type="ARBA" id="ARBA00034078"/>
    </source>
</evidence>
<dbReference type="CDD" id="cd00207">
    <property type="entry name" value="fer2"/>
    <property type="match status" value="1"/>
</dbReference>
<dbReference type="InterPro" id="IPR001041">
    <property type="entry name" value="2Fe-2S_ferredoxin-type"/>
</dbReference>
<dbReference type="PROSITE" id="PS51384">
    <property type="entry name" value="FAD_FR"/>
    <property type="match status" value="1"/>
</dbReference>
<dbReference type="PROSITE" id="PS00197">
    <property type="entry name" value="2FE2S_FER_1"/>
    <property type="match status" value="1"/>
</dbReference>
<proteinExistence type="predicted"/>
<evidence type="ECO:0000313" key="8">
    <source>
        <dbReference type="Proteomes" id="UP001165080"/>
    </source>
</evidence>
<dbReference type="InterPro" id="IPR017927">
    <property type="entry name" value="FAD-bd_FR_type"/>
</dbReference>
<dbReference type="SUPFAM" id="SSF51735">
    <property type="entry name" value="NAD(P)-binding Rossmann-fold domains"/>
    <property type="match status" value="1"/>
</dbReference>
<dbReference type="PANTHER" id="PTHR47354">
    <property type="entry name" value="NADH OXIDOREDUCTASE HCR"/>
    <property type="match status" value="1"/>
</dbReference>
<dbReference type="NCBIfam" id="NF009463">
    <property type="entry name" value="PRK12823.1"/>
    <property type="match status" value="1"/>
</dbReference>
<dbReference type="InterPro" id="IPR012675">
    <property type="entry name" value="Beta-grasp_dom_sf"/>
</dbReference>
<dbReference type="InterPro" id="IPR047683">
    <property type="entry name" value="BenC-like_FAD_NAD-bd"/>
</dbReference>
<dbReference type="GO" id="GO:0016491">
    <property type="term" value="F:oxidoreductase activity"/>
    <property type="evidence" value="ECO:0007669"/>
    <property type="project" value="InterPro"/>
</dbReference>
<dbReference type="AlphaFoldDB" id="A0A9W6C0F8"/>
<dbReference type="InterPro" id="IPR020904">
    <property type="entry name" value="Sc_DH/Rdtase_CS"/>
</dbReference>
<dbReference type="InterPro" id="IPR050415">
    <property type="entry name" value="MRET"/>
</dbReference>
<dbReference type="PROSITE" id="PS51085">
    <property type="entry name" value="2FE2S_FER_2"/>
    <property type="match status" value="1"/>
</dbReference>
<dbReference type="Gene3D" id="3.10.20.30">
    <property type="match status" value="1"/>
</dbReference>
<dbReference type="PANTHER" id="PTHR47354:SF5">
    <property type="entry name" value="PROTEIN RFBI"/>
    <property type="match status" value="1"/>
</dbReference>
<feature type="region of interest" description="Disordered" evidence="4">
    <location>
        <begin position="507"/>
        <end position="528"/>
    </location>
</feature>
<dbReference type="FunFam" id="3.40.50.720:FF:000084">
    <property type="entry name" value="Short-chain dehydrogenase reductase"/>
    <property type="match status" value="1"/>
</dbReference>
<dbReference type="GO" id="GO:0051537">
    <property type="term" value="F:2 iron, 2 sulfur cluster binding"/>
    <property type="evidence" value="ECO:0007669"/>
    <property type="project" value="UniProtKB-KW"/>
</dbReference>
<dbReference type="InterPro" id="IPR036010">
    <property type="entry name" value="2Fe-2S_ferredoxin-like_sf"/>
</dbReference>
<comment type="caution">
    <text evidence="7">The sequence shown here is derived from an EMBL/GenBank/DDBJ whole genome shotgun (WGS) entry which is preliminary data.</text>
</comment>
<dbReference type="InterPro" id="IPR047686">
    <property type="entry name" value="BenD"/>
</dbReference>
<dbReference type="Pfam" id="PF00111">
    <property type="entry name" value="Fer2"/>
    <property type="match status" value="1"/>
</dbReference>
<dbReference type="Pfam" id="PF00106">
    <property type="entry name" value="adh_short"/>
    <property type="match status" value="1"/>
</dbReference>
<dbReference type="Proteomes" id="UP001165080">
    <property type="component" value="Unassembled WGS sequence"/>
</dbReference>
<dbReference type="NCBIfam" id="NF040811">
    <property type="entry name" value="BenD"/>
    <property type="match status" value="1"/>
</dbReference>
<evidence type="ECO:0008006" key="9">
    <source>
        <dbReference type="Google" id="ProtNLM"/>
    </source>
</evidence>
<dbReference type="Gene3D" id="3.40.50.720">
    <property type="entry name" value="NAD(P)-binding Rossmann-like Domain"/>
    <property type="match status" value="1"/>
</dbReference>
<reference evidence="7 8" key="1">
    <citation type="journal article" date="2023" name="Commun. Biol.">
        <title>Reorganization of the ancestral sex-determining regions during the evolution of trioecy in Pleodorina starrii.</title>
        <authorList>
            <person name="Takahashi K."/>
            <person name="Suzuki S."/>
            <person name="Kawai-Toyooka H."/>
            <person name="Yamamoto K."/>
            <person name="Hamaji T."/>
            <person name="Ootsuki R."/>
            <person name="Yamaguchi H."/>
            <person name="Kawachi M."/>
            <person name="Higashiyama T."/>
            <person name="Nozaki H."/>
        </authorList>
    </citation>
    <scope>NUCLEOTIDE SEQUENCE [LARGE SCALE GENOMIC DNA]</scope>
    <source>
        <strain evidence="7 8">NIES-4479</strain>
    </source>
</reference>
<dbReference type="PRINTS" id="PR00081">
    <property type="entry name" value="GDHRDH"/>
</dbReference>
<evidence type="ECO:0000313" key="7">
    <source>
        <dbReference type="EMBL" id="GLC61976.1"/>
    </source>
</evidence>
<protein>
    <recommendedName>
        <fullName evidence="9">1,6-dihydroxycyclohexa-2,4-diene-1-carboxylate dehydrogenase</fullName>
    </recommendedName>
</protein>
<dbReference type="InterPro" id="IPR002347">
    <property type="entry name" value="SDR_fam"/>
</dbReference>
<organism evidence="7 8">
    <name type="scientific">Pleodorina starrii</name>
    <dbReference type="NCBI Taxonomy" id="330485"/>
    <lineage>
        <taxon>Eukaryota</taxon>
        <taxon>Viridiplantae</taxon>
        <taxon>Chlorophyta</taxon>
        <taxon>core chlorophytes</taxon>
        <taxon>Chlorophyceae</taxon>
        <taxon>CS clade</taxon>
        <taxon>Chlamydomonadales</taxon>
        <taxon>Volvocaceae</taxon>
        <taxon>Pleodorina</taxon>
    </lineage>
</organism>
<dbReference type="InterPro" id="IPR006058">
    <property type="entry name" value="2Fe2S_fd_BS"/>
</dbReference>
<keyword evidence="2" id="KW-0411">Iron-sulfur</keyword>
<dbReference type="Gene3D" id="2.40.30.10">
    <property type="entry name" value="Translation factors"/>
    <property type="match status" value="1"/>
</dbReference>
<dbReference type="SUPFAM" id="SSF63380">
    <property type="entry name" value="Riboflavin synthase domain-like"/>
    <property type="match status" value="1"/>
</dbReference>
<dbReference type="CDD" id="cd06209">
    <property type="entry name" value="BenDO_FAD_NAD"/>
    <property type="match status" value="1"/>
</dbReference>
<feature type="domain" description="FAD-binding FR-type" evidence="6">
    <location>
        <begin position="104"/>
        <end position="204"/>
    </location>
</feature>
<dbReference type="InterPro" id="IPR039261">
    <property type="entry name" value="FNR_nucleotide-bd"/>
</dbReference>
<dbReference type="PROSITE" id="PS00061">
    <property type="entry name" value="ADH_SHORT"/>
    <property type="match status" value="1"/>
</dbReference>
<gene>
    <name evidence="7" type="primary">PLESTB002982</name>
    <name evidence="7" type="ORF">PLESTB_001826200</name>
</gene>
<dbReference type="SUPFAM" id="SSF54292">
    <property type="entry name" value="2Fe-2S ferredoxin-like"/>
    <property type="match status" value="1"/>
</dbReference>
<dbReference type="InterPro" id="IPR008333">
    <property type="entry name" value="Cbr1-like_FAD-bd_dom"/>
</dbReference>
<evidence type="ECO:0000256" key="1">
    <source>
        <dbReference type="ARBA" id="ARBA00022714"/>
    </source>
</evidence>
<evidence type="ECO:0000256" key="2">
    <source>
        <dbReference type="ARBA" id="ARBA00023014"/>
    </source>
</evidence>
<keyword evidence="1" id="KW-0001">2Fe-2S</keyword>
<dbReference type="SUPFAM" id="SSF52343">
    <property type="entry name" value="Ferredoxin reductase-like, C-terminal NADP-linked domain"/>
    <property type="match status" value="1"/>
</dbReference>
<name>A0A9W6C0F8_9CHLO</name>
<dbReference type="Gene3D" id="3.40.50.80">
    <property type="entry name" value="Nucleotide-binding domain of ferredoxin-NADP reductase (FNR) module"/>
    <property type="match status" value="1"/>
</dbReference>
<dbReference type="InterPro" id="IPR017938">
    <property type="entry name" value="Riboflavin_synthase-like_b-brl"/>
</dbReference>
<keyword evidence="1" id="KW-0479">Metal-binding</keyword>
<keyword evidence="1" id="KW-0408">Iron</keyword>
<accession>A0A9W6C0F8</accession>
<dbReference type="NCBIfam" id="NF040810">
    <property type="entry name" value="BenC"/>
    <property type="match status" value="1"/>
</dbReference>
<dbReference type="Pfam" id="PF00175">
    <property type="entry name" value="NAD_binding_1"/>
    <property type="match status" value="1"/>
</dbReference>
<dbReference type="PRINTS" id="PR00080">
    <property type="entry name" value="SDRFAMILY"/>
</dbReference>
<dbReference type="Pfam" id="PF00970">
    <property type="entry name" value="FAD_binding_6"/>
    <property type="match status" value="1"/>
</dbReference>
<dbReference type="InterPro" id="IPR036291">
    <property type="entry name" value="NAD(P)-bd_dom_sf"/>
</dbReference>
<evidence type="ECO:0000259" key="6">
    <source>
        <dbReference type="PROSITE" id="PS51384"/>
    </source>
</evidence>